<sequence>MATLKLRTLGLACLAVLALGACQQKAPESNVPATSEAAKSGTAGYAAAHAGDYAVVPLKADLSRFDEQGRRMIAKLVEASDVMNAIYWQQSWSGDRATLLARAPDDATRALVEINFGPWDRLNEDAPLIDGIGPRPAGGPFYPSDMNKAEFEVAALPDKTSNYTLLRRDSAGKLITVPYHKAYRAPLERAATLLREAAALSADKSFANYLTMRADALLSDDFRASDLAWMDMKSNPVDIVIGPIETYEDQLYGYKAAYEGLVLIKDIEWSQKLARFAKFLPALQQGLPVDAKYKAEIPGSDADLNAYQVVYYAGDANVGAKTIAINLPNDEEVQLRKGTRRLQLENVMQAKFDAILMPIAKQLIADDQLQHVTFDAFFGNTMFHEVAHGLGIKNVLDKSGIDGKGTVDEALKEYSSSFEEGKADILGLYMIDALSQQGELDKAKLMDSYVTFLAGILRSVRFGTADAHGKANMLRFNFFAEQGAFTRDASSGKYRVDFEKMRTAMNTLSAKLLTVQGDGDYAQAKRMTEALGVIKPELAGDLARLKDAKIPVDIRFEQGLDVLGLSQYATPKAR</sequence>
<feature type="signal peptide" evidence="3">
    <location>
        <begin position="1"/>
        <end position="26"/>
    </location>
</feature>
<keyword evidence="5" id="KW-1185">Reference proteome</keyword>
<keyword evidence="3" id="KW-0732">Signal</keyword>
<dbReference type="Proteomes" id="UP001595740">
    <property type="component" value="Unassembled WGS sequence"/>
</dbReference>
<dbReference type="RefSeq" id="WP_386758768.1">
    <property type="nucleotide sequence ID" value="NZ_JBHRXK010000003.1"/>
</dbReference>
<proteinExistence type="predicted"/>
<evidence type="ECO:0000256" key="3">
    <source>
        <dbReference type="SAM" id="SignalP"/>
    </source>
</evidence>
<protein>
    <submittedName>
        <fullName evidence="4">Zn-dependent hydrolase</fullName>
    </submittedName>
</protein>
<reference evidence="5" key="1">
    <citation type="journal article" date="2019" name="Int. J. Syst. Evol. Microbiol.">
        <title>The Global Catalogue of Microorganisms (GCM) 10K type strain sequencing project: providing services to taxonomists for standard genome sequencing and annotation.</title>
        <authorList>
            <consortium name="The Broad Institute Genomics Platform"/>
            <consortium name="The Broad Institute Genome Sequencing Center for Infectious Disease"/>
            <person name="Wu L."/>
            <person name="Ma J."/>
        </authorList>
    </citation>
    <scope>NUCLEOTIDE SEQUENCE [LARGE SCALE GENOMIC DNA]</scope>
    <source>
        <strain evidence="5">KCTC 42875</strain>
    </source>
</reference>
<organism evidence="4 5">
    <name type="scientific">Lysobacter cavernae</name>
    <dbReference type="NCBI Taxonomy" id="1685901"/>
    <lineage>
        <taxon>Bacteria</taxon>
        <taxon>Pseudomonadati</taxon>
        <taxon>Pseudomonadota</taxon>
        <taxon>Gammaproteobacteria</taxon>
        <taxon>Lysobacterales</taxon>
        <taxon>Lysobacteraceae</taxon>
        <taxon>Lysobacter</taxon>
    </lineage>
</organism>
<dbReference type="InterPro" id="IPR039461">
    <property type="entry name" value="Peptidase_M49"/>
</dbReference>
<dbReference type="Pfam" id="PF03571">
    <property type="entry name" value="Peptidase_M49"/>
    <property type="match status" value="1"/>
</dbReference>
<evidence type="ECO:0000256" key="1">
    <source>
        <dbReference type="ARBA" id="ARBA00022723"/>
    </source>
</evidence>
<name>A0ABV7RQW7_9GAMM</name>
<gene>
    <name evidence="4" type="ORF">ACFOLC_08265</name>
</gene>
<dbReference type="Gene3D" id="3.30.540.30">
    <property type="match status" value="1"/>
</dbReference>
<dbReference type="PANTHER" id="PTHR23422:SF9">
    <property type="entry name" value="ZN-DEPENDENT HYDROLASE"/>
    <property type="match status" value="1"/>
</dbReference>
<dbReference type="EMBL" id="JBHRXK010000003">
    <property type="protein sequence ID" value="MFC3551011.1"/>
    <property type="molecule type" value="Genomic_DNA"/>
</dbReference>
<feature type="chain" id="PRO_5046320098" evidence="3">
    <location>
        <begin position="27"/>
        <end position="574"/>
    </location>
</feature>
<dbReference type="PROSITE" id="PS51257">
    <property type="entry name" value="PROKAR_LIPOPROTEIN"/>
    <property type="match status" value="1"/>
</dbReference>
<keyword evidence="1" id="KW-0479">Metal-binding</keyword>
<evidence type="ECO:0000313" key="4">
    <source>
        <dbReference type="EMBL" id="MFC3551011.1"/>
    </source>
</evidence>
<evidence type="ECO:0000313" key="5">
    <source>
        <dbReference type="Proteomes" id="UP001595740"/>
    </source>
</evidence>
<evidence type="ECO:0000256" key="2">
    <source>
        <dbReference type="ARBA" id="ARBA00022801"/>
    </source>
</evidence>
<dbReference type="GO" id="GO:0016787">
    <property type="term" value="F:hydrolase activity"/>
    <property type="evidence" value="ECO:0007669"/>
    <property type="project" value="UniProtKB-KW"/>
</dbReference>
<dbReference type="PANTHER" id="PTHR23422">
    <property type="entry name" value="DIPEPTIDYL PEPTIDASE III-RELATED"/>
    <property type="match status" value="1"/>
</dbReference>
<keyword evidence="2 4" id="KW-0378">Hydrolase</keyword>
<comment type="caution">
    <text evidence="4">The sequence shown here is derived from an EMBL/GenBank/DDBJ whole genome shotgun (WGS) entry which is preliminary data.</text>
</comment>
<accession>A0ABV7RQW7</accession>